<evidence type="ECO:0000313" key="3">
    <source>
        <dbReference type="Proteomes" id="UP000246114"/>
    </source>
</evidence>
<dbReference type="Pfam" id="PF18765">
    <property type="entry name" value="Polbeta"/>
    <property type="match status" value="1"/>
</dbReference>
<reference evidence="2 3" key="1">
    <citation type="submission" date="2018-03" db="EMBL/GenBank/DDBJ databases">
        <title>The uncultured portion of the human microbiome is neutrally assembled.</title>
        <authorList>
            <person name="Jeraldo P."/>
            <person name="Boardman L."/>
            <person name="White B.A."/>
            <person name="Nelson H."/>
            <person name="Goldenfeld N."/>
            <person name="Chia N."/>
        </authorList>
    </citation>
    <scope>NUCLEOTIDE SEQUENCE [LARGE SCALE GENOMIC DNA]</scope>
    <source>
        <strain evidence="2">CIM:MAG 903</strain>
    </source>
</reference>
<dbReference type="SUPFAM" id="SSF81301">
    <property type="entry name" value="Nucleotidyltransferase"/>
    <property type="match status" value="1"/>
</dbReference>
<organism evidence="2 3">
    <name type="scientific">Clostridium cadaveris</name>
    <dbReference type="NCBI Taxonomy" id="1529"/>
    <lineage>
        <taxon>Bacteria</taxon>
        <taxon>Bacillati</taxon>
        <taxon>Bacillota</taxon>
        <taxon>Clostridia</taxon>
        <taxon>Eubacteriales</taxon>
        <taxon>Clostridiaceae</taxon>
        <taxon>Clostridium</taxon>
    </lineage>
</organism>
<dbReference type="AlphaFoldDB" id="A0A316M4N0"/>
<accession>A0A316M4N0</accession>
<name>A0A316M4N0_9CLOT</name>
<dbReference type="Gene3D" id="3.30.460.10">
    <property type="entry name" value="Beta Polymerase, domain 2"/>
    <property type="match status" value="1"/>
</dbReference>
<proteinExistence type="predicted"/>
<sequence>MYIKRGRIMEKSIAQYQKTFGIIMNTLKQNPKVLAILVSGSIVNGDLWDESDIDIMIICSADKKSIKNLYSEEEEIPVHIKVMEKNQFIRAYENSVKGSKFHRNLSVSRLMFSKDDIITNIYNSGRYCPDSYRERWSMYYLGILLKTMGVARKYLYNRGFYTAYSVTIRALDEFAKFYVNLSGYNISVDALIMATNLDDNFKNVVENVLNGKFDDCELICETLNYIEKRVEELLKESTEFILEFIRDENKALSVDEVKNHPIFKDFDIDMEEILKLLCKKGFVRKMRRDYNTDDGSLLVKENVYYV</sequence>
<comment type="caution">
    <text evidence="2">The sequence shown here is derived from an EMBL/GenBank/DDBJ whole genome shotgun (WGS) entry which is preliminary data.</text>
</comment>
<keyword evidence="2" id="KW-0808">Transferase</keyword>
<dbReference type="EMBL" id="QAMZ01000043">
    <property type="protein sequence ID" value="PWL52961.1"/>
    <property type="molecule type" value="Genomic_DNA"/>
</dbReference>
<dbReference type="InterPro" id="IPR043519">
    <property type="entry name" value="NT_sf"/>
</dbReference>
<protein>
    <submittedName>
        <fullName evidence="2">Nucleotidyltransferase domain-containing protein</fullName>
    </submittedName>
</protein>
<dbReference type="InterPro" id="IPR041633">
    <property type="entry name" value="Polbeta"/>
</dbReference>
<dbReference type="Proteomes" id="UP000246114">
    <property type="component" value="Unassembled WGS sequence"/>
</dbReference>
<feature type="domain" description="Polymerase beta nucleotidyltransferase" evidence="1">
    <location>
        <begin position="23"/>
        <end position="116"/>
    </location>
</feature>
<dbReference type="CDD" id="cd05403">
    <property type="entry name" value="NT_KNTase_like"/>
    <property type="match status" value="1"/>
</dbReference>
<gene>
    <name evidence="2" type="ORF">DBY38_08785</name>
</gene>
<dbReference type="GO" id="GO:0016740">
    <property type="term" value="F:transferase activity"/>
    <property type="evidence" value="ECO:0007669"/>
    <property type="project" value="UniProtKB-KW"/>
</dbReference>
<evidence type="ECO:0000259" key="1">
    <source>
        <dbReference type="Pfam" id="PF18765"/>
    </source>
</evidence>
<evidence type="ECO:0000313" key="2">
    <source>
        <dbReference type="EMBL" id="PWL52961.1"/>
    </source>
</evidence>
<dbReference type="OrthoDB" id="2539715at2"/>